<dbReference type="EMBL" id="MT144805">
    <property type="protein sequence ID" value="QJH99724.1"/>
    <property type="molecule type" value="Genomic_DNA"/>
</dbReference>
<evidence type="ECO:0000313" key="4">
    <source>
        <dbReference type="EMBL" id="QJH99724.1"/>
    </source>
</evidence>
<name>A0A6H1ZWU8_9ZZZZ</name>
<dbReference type="EMBL" id="MT141986">
    <property type="protein sequence ID" value="QJA72896.1"/>
    <property type="molecule type" value="Genomic_DNA"/>
</dbReference>
<evidence type="ECO:0000313" key="2">
    <source>
        <dbReference type="EMBL" id="QJA72896.1"/>
    </source>
</evidence>
<dbReference type="AlphaFoldDB" id="A0A6H1ZWU8"/>
<protein>
    <submittedName>
        <fullName evidence="1">Uncharacterized protein</fullName>
    </submittedName>
</protein>
<dbReference type="EMBL" id="MT144286">
    <property type="protein sequence ID" value="QJA51745.1"/>
    <property type="molecule type" value="Genomic_DNA"/>
</dbReference>
<reference evidence="1" key="1">
    <citation type="submission" date="2020-03" db="EMBL/GenBank/DDBJ databases">
        <title>The deep terrestrial virosphere.</title>
        <authorList>
            <person name="Holmfeldt K."/>
            <person name="Nilsson E."/>
            <person name="Simone D."/>
            <person name="Lopez-Fernandez M."/>
            <person name="Wu X."/>
            <person name="de Brujin I."/>
            <person name="Lundin D."/>
            <person name="Andersson A."/>
            <person name="Bertilsson S."/>
            <person name="Dopson M."/>
        </authorList>
    </citation>
    <scope>NUCLEOTIDE SEQUENCE</scope>
    <source>
        <strain evidence="2">MM415A02567</strain>
        <strain evidence="3">MM415B02687</strain>
        <strain evidence="1">TM448A02287</strain>
        <strain evidence="4">TM448B01662</strain>
    </source>
</reference>
<evidence type="ECO:0000313" key="1">
    <source>
        <dbReference type="EMBL" id="QJA51745.1"/>
    </source>
</evidence>
<organism evidence="1">
    <name type="scientific">viral metagenome</name>
    <dbReference type="NCBI Taxonomy" id="1070528"/>
    <lineage>
        <taxon>unclassified sequences</taxon>
        <taxon>metagenomes</taxon>
        <taxon>organismal metagenomes</taxon>
    </lineage>
</organism>
<sequence>MTKLQFKNLSHAYRQIKRLTGNAEESLAWILHYSIEDFFCFKKYKGRRKK</sequence>
<evidence type="ECO:0000313" key="3">
    <source>
        <dbReference type="EMBL" id="QJA88792.1"/>
    </source>
</evidence>
<proteinExistence type="predicted"/>
<dbReference type="EMBL" id="MT142804">
    <property type="protein sequence ID" value="QJA88792.1"/>
    <property type="molecule type" value="Genomic_DNA"/>
</dbReference>
<gene>
    <name evidence="2" type="ORF">MM415A02567_0013</name>
    <name evidence="3" type="ORF">MM415B02687_0013</name>
    <name evidence="1" type="ORF">TM448A02287_0013</name>
    <name evidence="4" type="ORF">TM448B01662_0008</name>
</gene>
<accession>A0A6H1ZWU8</accession>